<sequence length="193" mass="21284">MPRLRRPGRPRQYKESFLPGVGIRRRVEKNNRRERLTMLTVITAWFAVLCLISFLLSLTVAVGQQVIVEALVFLETGFYYSGAVTSFVYAFELFPTALRATAVSCAFASARVGALCSCFALPLKVAGHEDVALAVAGCLLLATVISLRRLPPATAVECSKMASRRSSAAVRQMFIEHMKTSLEPRPEDLTSRD</sequence>
<keyword evidence="1" id="KW-1133">Transmembrane helix</keyword>
<dbReference type="Proteomes" id="UP001321473">
    <property type="component" value="Unassembled WGS sequence"/>
</dbReference>
<accession>A0AAQ4DVH1</accession>
<evidence type="ECO:0000313" key="2">
    <source>
        <dbReference type="EMBL" id="KAK8766461.1"/>
    </source>
</evidence>
<gene>
    <name evidence="2" type="ORF">V5799_006761</name>
</gene>
<keyword evidence="1" id="KW-0472">Membrane</keyword>
<keyword evidence="3" id="KW-1185">Reference proteome</keyword>
<evidence type="ECO:0008006" key="4">
    <source>
        <dbReference type="Google" id="ProtNLM"/>
    </source>
</evidence>
<evidence type="ECO:0000313" key="3">
    <source>
        <dbReference type="Proteomes" id="UP001321473"/>
    </source>
</evidence>
<feature type="transmembrane region" description="Helical" evidence="1">
    <location>
        <begin position="78"/>
        <end position="98"/>
    </location>
</feature>
<dbReference type="Gene3D" id="1.20.1250.20">
    <property type="entry name" value="MFS general substrate transporter like domains"/>
    <property type="match status" value="1"/>
</dbReference>
<dbReference type="EMBL" id="JARKHS020026317">
    <property type="protein sequence ID" value="KAK8766461.1"/>
    <property type="molecule type" value="Genomic_DNA"/>
</dbReference>
<protein>
    <recommendedName>
        <fullName evidence="4">Organic cation/carnitine transporter</fullName>
    </recommendedName>
</protein>
<name>A0AAQ4DVH1_AMBAM</name>
<feature type="transmembrane region" description="Helical" evidence="1">
    <location>
        <begin position="36"/>
        <end position="58"/>
    </location>
</feature>
<proteinExistence type="predicted"/>
<comment type="caution">
    <text evidence="2">The sequence shown here is derived from an EMBL/GenBank/DDBJ whole genome shotgun (WGS) entry which is preliminary data.</text>
</comment>
<dbReference type="SUPFAM" id="SSF103473">
    <property type="entry name" value="MFS general substrate transporter"/>
    <property type="match status" value="1"/>
</dbReference>
<dbReference type="InterPro" id="IPR036259">
    <property type="entry name" value="MFS_trans_sf"/>
</dbReference>
<dbReference type="AlphaFoldDB" id="A0AAQ4DVH1"/>
<reference evidence="2 3" key="1">
    <citation type="journal article" date="2023" name="Arcadia Sci">
        <title>De novo assembly of a long-read Amblyomma americanum tick genome.</title>
        <authorList>
            <person name="Chou S."/>
            <person name="Poskanzer K.E."/>
            <person name="Rollins M."/>
            <person name="Thuy-Boun P.S."/>
        </authorList>
    </citation>
    <scope>NUCLEOTIDE SEQUENCE [LARGE SCALE GENOMIC DNA]</scope>
    <source>
        <strain evidence="2">F_SG_1</strain>
        <tissue evidence="2">Salivary glands</tissue>
    </source>
</reference>
<organism evidence="2 3">
    <name type="scientific">Amblyomma americanum</name>
    <name type="common">Lone star tick</name>
    <dbReference type="NCBI Taxonomy" id="6943"/>
    <lineage>
        <taxon>Eukaryota</taxon>
        <taxon>Metazoa</taxon>
        <taxon>Ecdysozoa</taxon>
        <taxon>Arthropoda</taxon>
        <taxon>Chelicerata</taxon>
        <taxon>Arachnida</taxon>
        <taxon>Acari</taxon>
        <taxon>Parasitiformes</taxon>
        <taxon>Ixodida</taxon>
        <taxon>Ixodoidea</taxon>
        <taxon>Ixodidae</taxon>
        <taxon>Amblyomminae</taxon>
        <taxon>Amblyomma</taxon>
    </lineage>
</organism>
<keyword evidence="1" id="KW-0812">Transmembrane</keyword>
<evidence type="ECO:0000256" key="1">
    <source>
        <dbReference type="SAM" id="Phobius"/>
    </source>
</evidence>